<dbReference type="PANTHER" id="PTHR43265">
    <property type="entry name" value="ESTERASE ESTD"/>
    <property type="match status" value="1"/>
</dbReference>
<dbReference type="InterPro" id="IPR029058">
    <property type="entry name" value="AB_hydrolase_fold"/>
</dbReference>
<dbReference type="GO" id="GO:0052689">
    <property type="term" value="F:carboxylic ester hydrolase activity"/>
    <property type="evidence" value="ECO:0007669"/>
    <property type="project" value="TreeGrafter"/>
</dbReference>
<dbReference type="AlphaFoldDB" id="Q216U6"/>
<dbReference type="KEGG" id="rpc:RPC_2035"/>
<dbReference type="Pfam" id="PF00326">
    <property type="entry name" value="Peptidase_S9"/>
    <property type="match status" value="1"/>
</dbReference>
<protein>
    <submittedName>
        <fullName evidence="3">Alpha/beta hydrolase fold</fullName>
    </submittedName>
</protein>
<dbReference type="SUPFAM" id="SSF53474">
    <property type="entry name" value="alpha/beta-Hydrolases"/>
    <property type="match status" value="1"/>
</dbReference>
<sequence>MTPRTKLRRGSARFAAMMVAMSLVLSGCAARYASFVSDAALNPPGVEAIGSPRGDTIDLYSIEIGPPPRSAIFFVSGSGCASLSYFLRSYLTGLTGSWQVYAAQKAGVPRSSPGLSCSDEFNDNYNFETLKERNAVALDEVIRRHGEVAGILGVSEGGQIAAELAQANPAVRHLAVIGSGGLSFRELARVLDARKGTDTFQQAFAEVDADPANTRKSVLGYPHRYWSSVLDRSPAPTYLALKIPVLMIFGERDENVPVESARMLEERFRATRAKNFRLVVVPGADHVLLQDGVDRKPDIMTLISAFFRDRPA</sequence>
<feature type="domain" description="Peptidase S9 prolyl oligopeptidase catalytic" evidence="2">
    <location>
        <begin position="150"/>
        <end position="306"/>
    </location>
</feature>
<evidence type="ECO:0000313" key="3">
    <source>
        <dbReference type="EMBL" id="ABD87590.1"/>
    </source>
</evidence>
<dbReference type="HOGENOM" id="CLU_891038_0_0_5"/>
<dbReference type="Gene3D" id="3.40.50.1820">
    <property type="entry name" value="alpha/beta hydrolase"/>
    <property type="match status" value="1"/>
</dbReference>
<name>Q216U6_RHOPB</name>
<evidence type="ECO:0000259" key="2">
    <source>
        <dbReference type="Pfam" id="PF00326"/>
    </source>
</evidence>
<dbReference type="EMBL" id="CP000301">
    <property type="protein sequence ID" value="ABD87590.1"/>
    <property type="molecule type" value="Genomic_DNA"/>
</dbReference>
<keyword evidence="3" id="KW-0378">Hydrolase</keyword>
<dbReference type="InterPro" id="IPR053145">
    <property type="entry name" value="AB_hydrolase_Est10"/>
</dbReference>
<feature type="chain" id="PRO_5004199415" evidence="1">
    <location>
        <begin position="30"/>
        <end position="312"/>
    </location>
</feature>
<feature type="signal peptide" evidence="1">
    <location>
        <begin position="1"/>
        <end position="29"/>
    </location>
</feature>
<organism evidence="3">
    <name type="scientific">Rhodopseudomonas palustris (strain BisB18)</name>
    <dbReference type="NCBI Taxonomy" id="316056"/>
    <lineage>
        <taxon>Bacteria</taxon>
        <taxon>Pseudomonadati</taxon>
        <taxon>Pseudomonadota</taxon>
        <taxon>Alphaproteobacteria</taxon>
        <taxon>Hyphomicrobiales</taxon>
        <taxon>Nitrobacteraceae</taxon>
        <taxon>Rhodopseudomonas</taxon>
    </lineage>
</organism>
<gene>
    <name evidence="3" type="ordered locus">RPC_2035</name>
</gene>
<keyword evidence="1" id="KW-0732">Signal</keyword>
<dbReference type="PANTHER" id="PTHR43265:SF1">
    <property type="entry name" value="ESTERASE ESTD"/>
    <property type="match status" value="1"/>
</dbReference>
<dbReference type="InterPro" id="IPR001375">
    <property type="entry name" value="Peptidase_S9_cat"/>
</dbReference>
<dbReference type="ESTHER" id="rhopb-q216u6">
    <property type="family name" value="6_AlphaBeta_hydrolase"/>
</dbReference>
<dbReference type="PROSITE" id="PS51257">
    <property type="entry name" value="PROKAR_LIPOPROTEIN"/>
    <property type="match status" value="1"/>
</dbReference>
<accession>Q216U6</accession>
<evidence type="ECO:0000256" key="1">
    <source>
        <dbReference type="SAM" id="SignalP"/>
    </source>
</evidence>
<dbReference type="STRING" id="316056.RPC_2035"/>
<proteinExistence type="predicted"/>
<reference evidence="3" key="1">
    <citation type="submission" date="2006-03" db="EMBL/GenBank/DDBJ databases">
        <title>Complete sequence of Rhodopseudomonas palustris BisB18.</title>
        <authorList>
            <consortium name="US DOE Joint Genome Institute"/>
            <person name="Copeland A."/>
            <person name="Lucas S."/>
            <person name="Lapidus A."/>
            <person name="Barry K."/>
            <person name="Detter J.C."/>
            <person name="Glavina del Rio T."/>
            <person name="Hammon N."/>
            <person name="Israni S."/>
            <person name="Dalin E."/>
            <person name="Tice H."/>
            <person name="Pitluck S."/>
            <person name="Chain P."/>
            <person name="Malfatti S."/>
            <person name="Shin M."/>
            <person name="Vergez L."/>
            <person name="Schmutz J."/>
            <person name="Larimer F."/>
            <person name="Land M."/>
            <person name="Hauser L."/>
            <person name="Pelletier D.A."/>
            <person name="Kyrpides N."/>
            <person name="Anderson I."/>
            <person name="Oda Y."/>
            <person name="Harwood C.S."/>
            <person name="Richardson P."/>
        </authorList>
    </citation>
    <scope>NUCLEOTIDE SEQUENCE [LARGE SCALE GENOMIC DNA]</scope>
    <source>
        <strain evidence="3">BisB18</strain>
    </source>
</reference>
<dbReference type="eggNOG" id="COG1073">
    <property type="taxonomic scope" value="Bacteria"/>
</dbReference>
<dbReference type="RefSeq" id="WP_011472491.1">
    <property type="nucleotide sequence ID" value="NC_007925.1"/>
</dbReference>